<evidence type="ECO:0000256" key="1">
    <source>
        <dbReference type="ARBA" id="ARBA00022723"/>
    </source>
</evidence>
<dbReference type="RefSeq" id="WP_377182519.1">
    <property type="nucleotide sequence ID" value="NZ_JBHUPD010000001.1"/>
</dbReference>
<dbReference type="SUPFAM" id="SSF51182">
    <property type="entry name" value="RmlC-like cupins"/>
    <property type="match status" value="1"/>
</dbReference>
<reference evidence="4" key="1">
    <citation type="journal article" date="2019" name="Int. J. Syst. Evol. Microbiol.">
        <title>The Global Catalogue of Microorganisms (GCM) 10K type strain sequencing project: providing services to taxonomists for standard genome sequencing and annotation.</title>
        <authorList>
            <consortium name="The Broad Institute Genomics Platform"/>
            <consortium name="The Broad Institute Genome Sequencing Center for Infectious Disease"/>
            <person name="Wu L."/>
            <person name="Ma J."/>
        </authorList>
    </citation>
    <scope>NUCLEOTIDE SEQUENCE [LARGE SCALE GENOMIC DNA]</scope>
    <source>
        <strain evidence="4">KCTC 22437</strain>
    </source>
</reference>
<proteinExistence type="predicted"/>
<accession>A0ABW5Y8N9</accession>
<gene>
    <name evidence="3" type="ORF">ACFS5N_04095</name>
</gene>
<name>A0ABW5Y8N9_9SPHI</name>
<dbReference type="PANTHER" id="PTHR35848">
    <property type="entry name" value="OXALATE-BINDING PROTEIN"/>
    <property type="match status" value="1"/>
</dbReference>
<evidence type="ECO:0000313" key="4">
    <source>
        <dbReference type="Proteomes" id="UP001597557"/>
    </source>
</evidence>
<dbReference type="Proteomes" id="UP001597557">
    <property type="component" value="Unassembled WGS sequence"/>
</dbReference>
<dbReference type="InterPro" id="IPR013096">
    <property type="entry name" value="Cupin_2"/>
</dbReference>
<keyword evidence="4" id="KW-1185">Reference proteome</keyword>
<feature type="domain" description="Cupin type-2" evidence="2">
    <location>
        <begin position="37"/>
        <end position="102"/>
    </location>
</feature>
<dbReference type="EMBL" id="JBHUPD010000001">
    <property type="protein sequence ID" value="MFD2871638.1"/>
    <property type="molecule type" value="Genomic_DNA"/>
</dbReference>
<sequence>MSTVFSKSECLQHYIWGDDCHGWVFVDTGALSIKQELMPPDTAEQLHYHEYATQFFYILNGRAKFTVNGEVIELREHQAIQINPMEQHFIANHQNTDLEFMVHSYPSINNDRVNIEPGKN</sequence>
<dbReference type="Gene3D" id="2.60.120.10">
    <property type="entry name" value="Jelly Rolls"/>
    <property type="match status" value="1"/>
</dbReference>
<organism evidence="3 4">
    <name type="scientific">Mucilaginibacter ximonensis</name>
    <dbReference type="NCBI Taxonomy" id="538021"/>
    <lineage>
        <taxon>Bacteria</taxon>
        <taxon>Pseudomonadati</taxon>
        <taxon>Bacteroidota</taxon>
        <taxon>Sphingobacteriia</taxon>
        <taxon>Sphingobacteriales</taxon>
        <taxon>Sphingobacteriaceae</taxon>
        <taxon>Mucilaginibacter</taxon>
    </lineage>
</organism>
<dbReference type="InterPro" id="IPR051610">
    <property type="entry name" value="GPI/OXD"/>
</dbReference>
<comment type="caution">
    <text evidence="3">The sequence shown here is derived from an EMBL/GenBank/DDBJ whole genome shotgun (WGS) entry which is preliminary data.</text>
</comment>
<evidence type="ECO:0000313" key="3">
    <source>
        <dbReference type="EMBL" id="MFD2871638.1"/>
    </source>
</evidence>
<protein>
    <submittedName>
        <fullName evidence="3">Cupin domain-containing protein</fullName>
    </submittedName>
</protein>
<dbReference type="InterPro" id="IPR011051">
    <property type="entry name" value="RmlC_Cupin_sf"/>
</dbReference>
<evidence type="ECO:0000259" key="2">
    <source>
        <dbReference type="Pfam" id="PF07883"/>
    </source>
</evidence>
<dbReference type="Pfam" id="PF07883">
    <property type="entry name" value="Cupin_2"/>
    <property type="match status" value="1"/>
</dbReference>
<keyword evidence="1" id="KW-0479">Metal-binding</keyword>
<dbReference type="InterPro" id="IPR014710">
    <property type="entry name" value="RmlC-like_jellyroll"/>
</dbReference>